<name>A0ABV9CL65_9ACTN</name>
<evidence type="ECO:0000313" key="3">
    <source>
        <dbReference type="Proteomes" id="UP001596004"/>
    </source>
</evidence>
<protein>
    <submittedName>
        <fullName evidence="2">Winged helix-turn-helix domain-containing protein</fullName>
    </submittedName>
</protein>
<dbReference type="Pfam" id="PF13384">
    <property type="entry name" value="HTH_23"/>
    <property type="match status" value="1"/>
</dbReference>
<evidence type="ECO:0000259" key="1">
    <source>
        <dbReference type="Pfam" id="PF13592"/>
    </source>
</evidence>
<organism evidence="2 3">
    <name type="scientific">Sphaerisporangium dianthi</name>
    <dbReference type="NCBI Taxonomy" id="1436120"/>
    <lineage>
        <taxon>Bacteria</taxon>
        <taxon>Bacillati</taxon>
        <taxon>Actinomycetota</taxon>
        <taxon>Actinomycetes</taxon>
        <taxon>Streptosporangiales</taxon>
        <taxon>Streptosporangiaceae</taxon>
        <taxon>Sphaerisporangium</taxon>
    </lineage>
</organism>
<proteinExistence type="predicted"/>
<dbReference type="Pfam" id="PF13592">
    <property type="entry name" value="HTH_33"/>
    <property type="match status" value="1"/>
</dbReference>
<accession>A0ABV9CL65</accession>
<dbReference type="EMBL" id="JBHSFP010000013">
    <property type="protein sequence ID" value="MFC4533055.1"/>
    <property type="molecule type" value="Genomic_DNA"/>
</dbReference>
<sequence>MRYAHGGGLSAEERDRRERLRLQAVELFAEGMAPARVARRFRVSRMSASRWHRARRQGGEAALGSKGAGGEKCRLDEPGLARLAAELERGPAAHGWAENQRWTLARISDLITGLFHVRYTPRGVGHLLHRMGWSPQVPVHRAVERDDEVIKQWVAGQWPRIKSNR</sequence>
<dbReference type="InterPro" id="IPR025959">
    <property type="entry name" value="Winged_HTH_dom"/>
</dbReference>
<dbReference type="InterPro" id="IPR009057">
    <property type="entry name" value="Homeodomain-like_sf"/>
</dbReference>
<dbReference type="SUPFAM" id="SSF46689">
    <property type="entry name" value="Homeodomain-like"/>
    <property type="match status" value="1"/>
</dbReference>
<comment type="caution">
    <text evidence="2">The sequence shown here is derived from an EMBL/GenBank/DDBJ whole genome shotgun (WGS) entry which is preliminary data.</text>
</comment>
<keyword evidence="3" id="KW-1185">Reference proteome</keyword>
<feature type="domain" description="Winged helix-turn helix" evidence="1">
    <location>
        <begin position="98"/>
        <end position="155"/>
    </location>
</feature>
<reference evidence="3" key="1">
    <citation type="journal article" date="2019" name="Int. J. Syst. Evol. Microbiol.">
        <title>The Global Catalogue of Microorganisms (GCM) 10K type strain sequencing project: providing services to taxonomists for standard genome sequencing and annotation.</title>
        <authorList>
            <consortium name="The Broad Institute Genomics Platform"/>
            <consortium name="The Broad Institute Genome Sequencing Center for Infectious Disease"/>
            <person name="Wu L."/>
            <person name="Ma J."/>
        </authorList>
    </citation>
    <scope>NUCLEOTIDE SEQUENCE [LARGE SCALE GENOMIC DNA]</scope>
    <source>
        <strain evidence="3">CGMCC 4.7132</strain>
    </source>
</reference>
<dbReference type="Proteomes" id="UP001596004">
    <property type="component" value="Unassembled WGS sequence"/>
</dbReference>
<evidence type="ECO:0000313" key="2">
    <source>
        <dbReference type="EMBL" id="MFC4533055.1"/>
    </source>
</evidence>
<gene>
    <name evidence="2" type="ORF">ACFO60_19935</name>
</gene>